<dbReference type="RefSeq" id="WP_157400901.1">
    <property type="nucleotide sequence ID" value="NZ_WSEL01000011.1"/>
</dbReference>
<accession>A0A6N8J1X1</accession>
<feature type="compositionally biased region" description="Polar residues" evidence="1">
    <location>
        <begin position="235"/>
        <end position="245"/>
    </location>
</feature>
<evidence type="ECO:0000313" key="2">
    <source>
        <dbReference type="EMBL" id="MVQ32782.1"/>
    </source>
</evidence>
<evidence type="ECO:0000313" key="3">
    <source>
        <dbReference type="Proteomes" id="UP000469385"/>
    </source>
</evidence>
<feature type="region of interest" description="Disordered" evidence="1">
    <location>
        <begin position="1"/>
        <end position="27"/>
    </location>
</feature>
<feature type="compositionally biased region" description="Low complexity" evidence="1">
    <location>
        <begin position="148"/>
        <end position="178"/>
    </location>
</feature>
<dbReference type="Proteomes" id="UP000469385">
    <property type="component" value="Unassembled WGS sequence"/>
</dbReference>
<proteinExistence type="predicted"/>
<organism evidence="2 3">
    <name type="scientific">Ramlibacter pinisoli</name>
    <dbReference type="NCBI Taxonomy" id="2682844"/>
    <lineage>
        <taxon>Bacteria</taxon>
        <taxon>Pseudomonadati</taxon>
        <taxon>Pseudomonadota</taxon>
        <taxon>Betaproteobacteria</taxon>
        <taxon>Burkholderiales</taxon>
        <taxon>Comamonadaceae</taxon>
        <taxon>Ramlibacter</taxon>
    </lineage>
</organism>
<reference evidence="2 3" key="1">
    <citation type="submission" date="2019-12" db="EMBL/GenBank/DDBJ databases">
        <authorList>
            <person name="Huq M.A."/>
        </authorList>
    </citation>
    <scope>NUCLEOTIDE SEQUENCE [LARGE SCALE GENOMIC DNA]</scope>
    <source>
        <strain evidence="2 3">MAH-25</strain>
    </source>
</reference>
<name>A0A6N8J1X1_9BURK</name>
<feature type="region of interest" description="Disordered" evidence="1">
    <location>
        <begin position="199"/>
        <end position="245"/>
    </location>
</feature>
<gene>
    <name evidence="2" type="ORF">GON04_25240</name>
</gene>
<comment type="caution">
    <text evidence="2">The sequence shown here is derived from an EMBL/GenBank/DDBJ whole genome shotgun (WGS) entry which is preliminary data.</text>
</comment>
<dbReference type="EMBL" id="WSEL01000011">
    <property type="protein sequence ID" value="MVQ32782.1"/>
    <property type="molecule type" value="Genomic_DNA"/>
</dbReference>
<keyword evidence="3" id="KW-1185">Reference proteome</keyword>
<dbReference type="AlphaFoldDB" id="A0A6N8J1X1"/>
<feature type="region of interest" description="Disordered" evidence="1">
    <location>
        <begin position="148"/>
        <end position="183"/>
    </location>
</feature>
<evidence type="ECO:0000256" key="1">
    <source>
        <dbReference type="SAM" id="MobiDB-lite"/>
    </source>
</evidence>
<sequence>MSLLSWFSRRQPADAAPPTSGLSRTEATRPLGRAEVQALGLAANRKSERLAHRERLYAVVRECMNRAGVLSSSYKFKVLSLDKRGRLFLVMIDLAGSADTRASALAEIEATIAQAAKARDDIVVKAVYWRQNEHVAVGLQASPVRPLAPDAAKPAAPHAVATPAASAPAKPAKPAAPARSPFDPIDADEVAAFRQALAAGLQRPVRPEPEATQNYALLTGYEDTELPQEQRRPPSLSSSQYGDLR</sequence>
<protein>
    <submittedName>
        <fullName evidence="2">Uncharacterized protein</fullName>
    </submittedName>
</protein>